<feature type="domain" description="Carrier" evidence="4">
    <location>
        <begin position="574"/>
        <end position="639"/>
    </location>
</feature>
<dbReference type="InterPro" id="IPR000873">
    <property type="entry name" value="AMP-dep_synth/lig_dom"/>
</dbReference>
<keyword evidence="2" id="KW-0597">Phosphoprotein</keyword>
<dbReference type="Pfam" id="PF07993">
    <property type="entry name" value="NAD_binding_4"/>
    <property type="match status" value="1"/>
</dbReference>
<dbReference type="Gene3D" id="3.40.50.12780">
    <property type="entry name" value="N-terminal domain of ligase-like"/>
    <property type="match status" value="1"/>
</dbReference>
<keyword evidence="8" id="KW-1185">Reference proteome</keyword>
<dbReference type="PANTHER" id="PTHR44845:SF6">
    <property type="entry name" value="BETA-ALANINE-ACTIVATING ENZYME"/>
    <property type="match status" value="1"/>
</dbReference>
<dbReference type="AlphaFoldDB" id="A0A078L0Z0"/>
<dbReference type="InterPro" id="IPR045851">
    <property type="entry name" value="AMP-bd_C_sf"/>
</dbReference>
<dbReference type="PANTHER" id="PTHR44845">
    <property type="entry name" value="CARRIER DOMAIN-CONTAINING PROTEIN"/>
    <property type="match status" value="1"/>
</dbReference>
<evidence type="ECO:0000313" key="8">
    <source>
        <dbReference type="Proteomes" id="UP000044071"/>
    </source>
</evidence>
<dbReference type="NCBIfam" id="TIGR01746">
    <property type="entry name" value="Thioester-redct"/>
    <property type="match status" value="1"/>
</dbReference>
<dbReference type="InterPro" id="IPR009081">
    <property type="entry name" value="PP-bd_ACP"/>
</dbReference>
<dbReference type="SUPFAM" id="SSF56801">
    <property type="entry name" value="Acetyl-CoA synthetase-like"/>
    <property type="match status" value="1"/>
</dbReference>
<name>A0A078L0Z0_9GAMM</name>
<reference evidence="7 8" key="1">
    <citation type="submission" date="2014-06" db="EMBL/GenBank/DDBJ databases">
        <authorList>
            <person name="Urmite Genomes Urmite Genomes"/>
        </authorList>
    </citation>
    <scope>NUCLEOTIDE SEQUENCE [LARGE SCALE GENOMIC DNA]</scope>
</reference>
<gene>
    <name evidence="7" type="primary">lgrD_3</name>
    <name evidence="7" type="ORF">BN59_01994</name>
</gene>
<dbReference type="Gene3D" id="3.30.300.30">
    <property type="match status" value="1"/>
</dbReference>
<evidence type="ECO:0000259" key="3">
    <source>
        <dbReference type="Pfam" id="PF00501"/>
    </source>
</evidence>
<dbReference type="InterPro" id="IPR010080">
    <property type="entry name" value="Thioester_reductase-like_dom"/>
</dbReference>
<dbReference type="InterPro" id="IPR042099">
    <property type="entry name" value="ANL_N_sf"/>
</dbReference>
<evidence type="ECO:0000259" key="5">
    <source>
        <dbReference type="Pfam" id="PF07993"/>
    </source>
</evidence>
<dbReference type="InterPro" id="IPR013120">
    <property type="entry name" value="FAR_NAD-bd"/>
</dbReference>
<feature type="domain" description="AMP-dependent synthetase/ligase" evidence="3">
    <location>
        <begin position="22"/>
        <end position="409"/>
    </location>
</feature>
<dbReference type="eggNOG" id="COG1022">
    <property type="taxonomic scope" value="Bacteria"/>
</dbReference>
<dbReference type="STRING" id="1034943.BN59_01994"/>
<dbReference type="Pfam" id="PF13193">
    <property type="entry name" value="AMP-binding_C"/>
    <property type="match status" value="1"/>
</dbReference>
<organism evidence="7 8">
    <name type="scientific">Legionella massiliensis</name>
    <dbReference type="NCBI Taxonomy" id="1034943"/>
    <lineage>
        <taxon>Bacteria</taxon>
        <taxon>Pseudomonadati</taxon>
        <taxon>Pseudomonadota</taxon>
        <taxon>Gammaproteobacteria</taxon>
        <taxon>Legionellales</taxon>
        <taxon>Legionellaceae</taxon>
        <taxon>Legionella</taxon>
    </lineage>
</organism>
<evidence type="ECO:0000259" key="4">
    <source>
        <dbReference type="Pfam" id="PF00550"/>
    </source>
</evidence>
<dbReference type="Gene3D" id="3.40.50.720">
    <property type="entry name" value="NAD(P)-binding Rossmann-like Domain"/>
    <property type="match status" value="1"/>
</dbReference>
<dbReference type="InterPro" id="IPR025110">
    <property type="entry name" value="AMP-bd_C"/>
</dbReference>
<dbReference type="Gene3D" id="1.10.1200.10">
    <property type="entry name" value="ACP-like"/>
    <property type="match status" value="1"/>
</dbReference>
<evidence type="ECO:0000313" key="7">
    <source>
        <dbReference type="EMBL" id="CDZ77704.1"/>
    </source>
</evidence>
<accession>A0A078L0Z0</accession>
<evidence type="ECO:0000256" key="2">
    <source>
        <dbReference type="ARBA" id="ARBA00022553"/>
    </source>
</evidence>
<dbReference type="SUPFAM" id="SSF51735">
    <property type="entry name" value="NAD(P)-binding Rossmann-fold domains"/>
    <property type="match status" value="1"/>
</dbReference>
<proteinExistence type="predicted"/>
<dbReference type="Pfam" id="PF00501">
    <property type="entry name" value="AMP-binding"/>
    <property type="match status" value="1"/>
</dbReference>
<dbReference type="SUPFAM" id="SSF47336">
    <property type="entry name" value="ACP-like"/>
    <property type="match status" value="1"/>
</dbReference>
<sequence>MASAVDIFGSHSVNDLWGNFVQVVNQRPSHTALTYYSEHAWHSITYKKLYHKIMLVQEQLRQIGIQEGERVVLFPRNDPSTIIHLFALFSLRATAVLMDIDMPQPQLEQMLEQLETRVLMMEDSLLAKLSANQLKKHLILSLNTVPCHINTDYAQKILDFRQSEIDPNIALILFTSGTTGNFHGVCLSHRSLLTGIYLTDEWGLVKTGEERMLAFLPLYHVYPLVSNLLTGLFHSCEMALVKHLDFFSLSKVMHKVKPTLVVAVPRILELFHQKIKQEIQSLSGLKKQIAVSAFSDGSMGKFLKFIKINTLLSKQLKSVFGGEVRCFIAGGAKLSYETEAFFSAFIAPVYQGYGLTEVSGACVSEVPNHTSSGSVGQFGSLCEIRIDNPDEQGEGEVCLKGGLLMEGYFKAESGEGPIQEGWFHTGDLGFLDDKGFLRITGRIKELIVLSNGKKVSPSLVESLYKDIPHVKELIVLGMEEPEQGNEHICALVVKSNEIDEENKLINEAINERSSTLPFHMRINKVYFVDEIIRTNTMKVRYAENKKRLLSQLQVASNDADIMSLGDGYPTTLPKLLTILSEITGIPANKIDPDKTLADLGMDSLQFSVLFTQLFIDFPGASLSIEKLYKQDIREIAQHLHDQKDEEAAPIILPKLAEEIRPLNPPQSQIDLQNILLTGASGFLGAYLLFYLLTKTKADVFCLVRADNAEHAMKRIRKNCKKYGIWQEYFTERIVPVAGDLSQARFALSQERYDELAEQIDVVLHSGALVNFVLPYEALVPTNVLGTEEILRFACHKRDKPVEHISTYSVLDSSVNGEEAPVLAEPSSHMGYVQSKWAAEQLVYEAMARGMQINIHRAGNVYGDSMTGRYNHNDFTTCLLVAALQLGVYVPLDVYVDIAPVDYVARATIYTMMKRDYSQFYHWVNPVPVHLTKLMKYFKQEGFKLEPVDQRHWIQAILSHPECALYQYVPILLGVDKNKVPLITKMLDMRKIHVQTAHSLQVLSESKLHCPQVDEKLIRVYLTEIIANYPELKF</sequence>
<dbReference type="eggNOG" id="COG3320">
    <property type="taxonomic scope" value="Bacteria"/>
</dbReference>
<dbReference type="InterPro" id="IPR036291">
    <property type="entry name" value="NAD(P)-bd_dom_sf"/>
</dbReference>
<dbReference type="EMBL" id="CCSB01000002">
    <property type="protein sequence ID" value="CDZ77704.1"/>
    <property type="molecule type" value="Genomic_DNA"/>
</dbReference>
<keyword evidence="1" id="KW-0596">Phosphopantetheine</keyword>
<evidence type="ECO:0000256" key="1">
    <source>
        <dbReference type="ARBA" id="ARBA00022450"/>
    </source>
</evidence>
<feature type="domain" description="AMP-binding enzyme C-terminal" evidence="6">
    <location>
        <begin position="460"/>
        <end position="538"/>
    </location>
</feature>
<feature type="domain" description="Thioester reductase (TE)" evidence="5">
    <location>
        <begin position="676"/>
        <end position="906"/>
    </location>
</feature>
<dbReference type="CDD" id="cd05235">
    <property type="entry name" value="SDR_e1"/>
    <property type="match status" value="1"/>
</dbReference>
<dbReference type="InterPro" id="IPR036736">
    <property type="entry name" value="ACP-like_sf"/>
</dbReference>
<dbReference type="Proteomes" id="UP000044071">
    <property type="component" value="Unassembled WGS sequence"/>
</dbReference>
<dbReference type="RefSeq" id="WP_043874199.1">
    <property type="nucleotide sequence ID" value="NZ_CCVW01000002.1"/>
</dbReference>
<dbReference type="OrthoDB" id="9803968at2"/>
<evidence type="ECO:0000259" key="6">
    <source>
        <dbReference type="Pfam" id="PF13193"/>
    </source>
</evidence>
<dbReference type="Pfam" id="PF00550">
    <property type="entry name" value="PP-binding"/>
    <property type="match status" value="1"/>
</dbReference>
<protein>
    <submittedName>
        <fullName evidence="7">Linear gramicidin synthase subunit D</fullName>
    </submittedName>
</protein>